<dbReference type="PANTHER" id="PTHR23513">
    <property type="entry name" value="INTEGRAL MEMBRANE EFFLUX PROTEIN-RELATED"/>
    <property type="match status" value="1"/>
</dbReference>
<name>A0A329VNM4_9GAMM</name>
<feature type="transmembrane region" description="Helical" evidence="6">
    <location>
        <begin position="169"/>
        <end position="188"/>
    </location>
</feature>
<dbReference type="RefSeq" id="WP_105399068.1">
    <property type="nucleotide sequence ID" value="NZ_CAWNWQ010000001.1"/>
</dbReference>
<reference evidence="7 8" key="1">
    <citation type="journal article" date="2018" name="Int. J. Syst. Evol. Microbiol.">
        <title>Whole-genome-based revisit of Photorhabdus phylogeny: proposal for the elevation of most Photorhabdus subspecies to the species level and description of one novel species Photorhabdus bodei sp. nov., and one novel subspecies Photorhabdus laumondii subsp. clarkei subsp. nov.</title>
        <authorList>
            <person name="Machado R.A.R."/>
            <person name="Wuthrich D."/>
            <person name="Kuhnert P."/>
            <person name="Arce C.C.M."/>
            <person name="Thonen L."/>
            <person name="Ruiz C."/>
            <person name="Zhang X."/>
            <person name="Robert C.A.M."/>
            <person name="Karimi J."/>
            <person name="Kamali S."/>
            <person name="Ma J."/>
            <person name="Bruggmann R."/>
            <person name="Erb M."/>
        </authorList>
    </citation>
    <scope>NUCLEOTIDE SEQUENCE [LARGE SCALE GENOMIC DNA]</scope>
    <source>
        <strain evidence="7 8">BOJ-47</strain>
    </source>
</reference>
<dbReference type="AlphaFoldDB" id="A0A329VNM4"/>
<evidence type="ECO:0000256" key="3">
    <source>
        <dbReference type="ARBA" id="ARBA00022692"/>
    </source>
</evidence>
<keyword evidence="4 6" id="KW-1133">Transmembrane helix</keyword>
<dbReference type="InterPro" id="IPR011701">
    <property type="entry name" value="MFS"/>
</dbReference>
<feature type="transmembrane region" description="Helical" evidence="6">
    <location>
        <begin position="140"/>
        <end position="163"/>
    </location>
</feature>
<evidence type="ECO:0000256" key="1">
    <source>
        <dbReference type="ARBA" id="ARBA00004651"/>
    </source>
</evidence>
<organism evidence="7 8">
    <name type="scientific">Photorhabdus laumondii subsp. clarkei</name>
    <dbReference type="NCBI Taxonomy" id="2029685"/>
    <lineage>
        <taxon>Bacteria</taxon>
        <taxon>Pseudomonadati</taxon>
        <taxon>Pseudomonadota</taxon>
        <taxon>Gammaproteobacteria</taxon>
        <taxon>Enterobacterales</taxon>
        <taxon>Morganellaceae</taxon>
        <taxon>Photorhabdus</taxon>
    </lineage>
</organism>
<dbReference type="EMBL" id="NSCI01000001">
    <property type="protein sequence ID" value="RAW93379.1"/>
    <property type="molecule type" value="Genomic_DNA"/>
</dbReference>
<dbReference type="InterPro" id="IPR036259">
    <property type="entry name" value="MFS_trans_sf"/>
</dbReference>
<gene>
    <name evidence="7" type="ORF">CKY01_00130</name>
</gene>
<feature type="transmembrane region" description="Helical" evidence="6">
    <location>
        <begin position="257"/>
        <end position="280"/>
    </location>
</feature>
<keyword evidence="5 6" id="KW-0472">Membrane</keyword>
<comment type="subcellular location">
    <subcellularLocation>
        <location evidence="1">Cell membrane</location>
        <topology evidence="1">Multi-pass membrane protein</topology>
    </subcellularLocation>
</comment>
<evidence type="ECO:0000256" key="4">
    <source>
        <dbReference type="ARBA" id="ARBA00022989"/>
    </source>
</evidence>
<dbReference type="Gene3D" id="1.20.1250.20">
    <property type="entry name" value="MFS general substrate transporter like domains"/>
    <property type="match status" value="1"/>
</dbReference>
<feature type="transmembrane region" description="Helical" evidence="6">
    <location>
        <begin position="29"/>
        <end position="48"/>
    </location>
</feature>
<evidence type="ECO:0000256" key="5">
    <source>
        <dbReference type="ARBA" id="ARBA00023136"/>
    </source>
</evidence>
<sequence length="405" mass="45630">MKNVIFNKRILPLSLSSLISKIGDFAHDVVFAIIAIELLSFNFMYIGIVYFFRFIPYLFFGPVGGWLADVFPKKNNMILSDILRCVITFILFITYLNDFLNIYILIVCSMFMTIGRSLFQPSFRAYLPEMLEKKNLPKGNSLFQVIEDLASIIGPLACSIIIAMGNKSYVLLMDSITYFISVLFLFSLKRNEPHGREEFSVSRIIYDTRDSIIDMRRNNQNLFMVIIGTSACVLFTAALLRYVLPASIIDIYKKEELVGYVFSIIAMGTVLGGVFYTRIIKNSTPVQVMKSWMIYGLFFLIISLVIKFSFVLLIIFALFLGFSGAIVDISIITNIQSLSKENEVGKNYGLYSTIANTCESVSGVVSGLFSVISGGFSFSIMALFIAMSARLIISRLKGKDNEYDV</sequence>
<comment type="caution">
    <text evidence="7">The sequence shown here is derived from an EMBL/GenBank/DDBJ whole genome shotgun (WGS) entry which is preliminary data.</text>
</comment>
<feature type="transmembrane region" description="Helical" evidence="6">
    <location>
        <begin position="78"/>
        <end position="96"/>
    </location>
</feature>
<dbReference type="CDD" id="cd06173">
    <property type="entry name" value="MFS_MefA_like"/>
    <property type="match status" value="1"/>
</dbReference>
<evidence type="ECO:0000313" key="8">
    <source>
        <dbReference type="Proteomes" id="UP000250870"/>
    </source>
</evidence>
<protein>
    <submittedName>
        <fullName evidence="7">MFS transporter</fullName>
    </submittedName>
</protein>
<dbReference type="GO" id="GO:0005886">
    <property type="term" value="C:plasma membrane"/>
    <property type="evidence" value="ECO:0007669"/>
    <property type="project" value="UniProtKB-SubCell"/>
</dbReference>
<feature type="transmembrane region" description="Helical" evidence="6">
    <location>
        <begin position="369"/>
        <end position="393"/>
    </location>
</feature>
<feature type="transmembrane region" description="Helical" evidence="6">
    <location>
        <begin position="292"/>
        <end position="320"/>
    </location>
</feature>
<dbReference type="PANTHER" id="PTHR23513:SF11">
    <property type="entry name" value="STAPHYLOFERRIN A TRANSPORTER"/>
    <property type="match status" value="1"/>
</dbReference>
<dbReference type="GO" id="GO:0022857">
    <property type="term" value="F:transmembrane transporter activity"/>
    <property type="evidence" value="ECO:0007669"/>
    <property type="project" value="InterPro"/>
</dbReference>
<dbReference type="Proteomes" id="UP000250870">
    <property type="component" value="Unassembled WGS sequence"/>
</dbReference>
<evidence type="ECO:0000256" key="6">
    <source>
        <dbReference type="SAM" id="Phobius"/>
    </source>
</evidence>
<proteinExistence type="predicted"/>
<dbReference type="Pfam" id="PF07690">
    <property type="entry name" value="MFS_1"/>
    <property type="match status" value="1"/>
</dbReference>
<evidence type="ECO:0000256" key="2">
    <source>
        <dbReference type="ARBA" id="ARBA00022475"/>
    </source>
</evidence>
<feature type="transmembrane region" description="Helical" evidence="6">
    <location>
        <begin position="222"/>
        <end position="245"/>
    </location>
</feature>
<accession>A0A329VNM4</accession>
<keyword evidence="2" id="KW-1003">Cell membrane</keyword>
<dbReference type="SUPFAM" id="SSF103473">
    <property type="entry name" value="MFS general substrate transporter"/>
    <property type="match status" value="1"/>
</dbReference>
<keyword evidence="3 6" id="KW-0812">Transmembrane</keyword>
<evidence type="ECO:0000313" key="7">
    <source>
        <dbReference type="EMBL" id="RAW93379.1"/>
    </source>
</evidence>